<sequence length="178" mass="20146">MTRYVALFGSINVGANRLKMADLRYAFEREEFEDVETVVASGNVLFSFDERPTDGLEDLFRHMMRERFDIDSFVAVRSREELREGVEGNPFHADGAAEQVHTHFLSGDPGQDRFDAMVAAYQGRGAERLALGKRALFVDYVEGMGRSRLTGDFITRRLGCQGTARNLRSLQRIVDKMA</sequence>
<dbReference type="InterPro" id="IPR012545">
    <property type="entry name" value="DUF1697"/>
</dbReference>
<dbReference type="Pfam" id="PF08002">
    <property type="entry name" value="DUF1697"/>
    <property type="match status" value="1"/>
</dbReference>
<dbReference type="AlphaFoldDB" id="A0A7W6C509"/>
<dbReference type="Gene3D" id="3.30.70.1280">
    <property type="entry name" value="SP0830-like domains"/>
    <property type="match status" value="1"/>
</dbReference>
<comment type="caution">
    <text evidence="1">The sequence shown here is derived from an EMBL/GenBank/DDBJ whole genome shotgun (WGS) entry which is preliminary data.</text>
</comment>
<dbReference type="PIRSF" id="PIRSF008502">
    <property type="entry name" value="UCP008502"/>
    <property type="match status" value="1"/>
</dbReference>
<proteinExistence type="predicted"/>
<evidence type="ECO:0000313" key="1">
    <source>
        <dbReference type="EMBL" id="MBB3939641.1"/>
    </source>
</evidence>
<dbReference type="PANTHER" id="PTHR36439:SF1">
    <property type="entry name" value="DUF1697 DOMAIN-CONTAINING PROTEIN"/>
    <property type="match status" value="1"/>
</dbReference>
<keyword evidence="2" id="KW-1185">Reference proteome</keyword>
<evidence type="ECO:0000313" key="2">
    <source>
        <dbReference type="Proteomes" id="UP000561459"/>
    </source>
</evidence>
<dbReference type="EMBL" id="JACIDY010000002">
    <property type="protein sequence ID" value="MBB3939641.1"/>
    <property type="molecule type" value="Genomic_DNA"/>
</dbReference>
<gene>
    <name evidence="1" type="ORF">GGR39_001281</name>
</gene>
<dbReference type="SUPFAM" id="SSF160379">
    <property type="entry name" value="SP0830-like"/>
    <property type="match status" value="1"/>
</dbReference>
<dbReference type="RefSeq" id="WP_183616336.1">
    <property type="nucleotide sequence ID" value="NZ_JACIDY010000002.1"/>
</dbReference>
<dbReference type="Proteomes" id="UP000561459">
    <property type="component" value="Unassembled WGS sequence"/>
</dbReference>
<organism evidence="1 2">
    <name type="scientific">Novosphingobium fluoreni</name>
    <dbReference type="NCBI Taxonomy" id="1391222"/>
    <lineage>
        <taxon>Bacteria</taxon>
        <taxon>Pseudomonadati</taxon>
        <taxon>Pseudomonadota</taxon>
        <taxon>Alphaproteobacteria</taxon>
        <taxon>Sphingomonadales</taxon>
        <taxon>Sphingomonadaceae</taxon>
        <taxon>Novosphingobium</taxon>
    </lineage>
</organism>
<reference evidence="1 2" key="1">
    <citation type="submission" date="2020-08" db="EMBL/GenBank/DDBJ databases">
        <title>Genomic Encyclopedia of Type Strains, Phase IV (KMG-IV): sequencing the most valuable type-strain genomes for metagenomic binning, comparative biology and taxonomic classification.</title>
        <authorList>
            <person name="Goeker M."/>
        </authorList>
    </citation>
    <scope>NUCLEOTIDE SEQUENCE [LARGE SCALE GENOMIC DNA]</scope>
    <source>
        <strain evidence="1 2">DSM 27568</strain>
    </source>
</reference>
<accession>A0A7W6C509</accession>
<name>A0A7W6C509_9SPHN</name>
<dbReference type="PANTHER" id="PTHR36439">
    <property type="entry name" value="BLL4334 PROTEIN"/>
    <property type="match status" value="1"/>
</dbReference>
<protein>
    <submittedName>
        <fullName evidence="1">Uncharacterized protein (DUF1697 family)</fullName>
    </submittedName>
</protein>